<name>A0AA87NRY9_TREMD</name>
<dbReference type="EMBL" id="ATFE01000003">
    <property type="protein sequence ID" value="EPF29656.1"/>
    <property type="molecule type" value="Genomic_DNA"/>
</dbReference>
<evidence type="ECO:0000256" key="1">
    <source>
        <dbReference type="ARBA" id="ARBA00008007"/>
    </source>
</evidence>
<reference evidence="2 3" key="1">
    <citation type="submission" date="2013-04" db="EMBL/GenBank/DDBJ databases">
        <title>The Genome Sequence of Treponema medium ATCC 700293.</title>
        <authorList>
            <consortium name="The Broad Institute Genomics Platform"/>
            <person name="Earl A."/>
            <person name="Ward D."/>
            <person name="Feldgarden M."/>
            <person name="Gevers D."/>
            <person name="Leonetti C."/>
            <person name="Blanton J.M."/>
            <person name="Dewhirst F.E."/>
            <person name="Izard J."/>
            <person name="Walker B."/>
            <person name="Young S."/>
            <person name="Zeng Q."/>
            <person name="Gargeya S."/>
            <person name="Fitzgerald M."/>
            <person name="Haas B."/>
            <person name="Abouelleil A."/>
            <person name="Allen A.W."/>
            <person name="Alvarado L."/>
            <person name="Arachchi H.M."/>
            <person name="Berlin A.M."/>
            <person name="Chapman S.B."/>
            <person name="Gainer-Dewar J."/>
            <person name="Goldberg J."/>
            <person name="Griggs A."/>
            <person name="Gujja S."/>
            <person name="Hansen M."/>
            <person name="Howarth C."/>
            <person name="Imamovic A."/>
            <person name="Ireland A."/>
            <person name="Larimer J."/>
            <person name="McCowan C."/>
            <person name="Murphy C."/>
            <person name="Pearson M."/>
            <person name="Poon T.W."/>
            <person name="Priest M."/>
            <person name="Roberts A."/>
            <person name="Saif S."/>
            <person name="Shea T."/>
            <person name="Sisk P."/>
            <person name="Sykes S."/>
            <person name="Wortman J."/>
            <person name="Nusbaum C."/>
            <person name="Birren B."/>
        </authorList>
    </citation>
    <scope>NUCLEOTIDE SEQUENCE [LARGE SCALE GENOMIC DNA]</scope>
    <source>
        <strain evidence="2 3">ATCC 700293</strain>
    </source>
</reference>
<dbReference type="AlphaFoldDB" id="A0AA87NRY9"/>
<dbReference type="InterPro" id="IPR000836">
    <property type="entry name" value="PRTase_dom"/>
</dbReference>
<comment type="similarity">
    <text evidence="1">Belongs to the ComF/GntX family.</text>
</comment>
<dbReference type="Gene3D" id="3.40.50.2020">
    <property type="match status" value="1"/>
</dbReference>
<organism evidence="2 3">
    <name type="scientific">Treponema medium ATCC 700293</name>
    <dbReference type="NCBI Taxonomy" id="1125700"/>
    <lineage>
        <taxon>Bacteria</taxon>
        <taxon>Pseudomonadati</taxon>
        <taxon>Spirochaetota</taxon>
        <taxon>Spirochaetia</taxon>
        <taxon>Spirochaetales</taxon>
        <taxon>Treponemataceae</taxon>
        <taxon>Treponema</taxon>
    </lineage>
</organism>
<dbReference type="RefSeq" id="WP_016522355.1">
    <property type="nucleotide sequence ID" value="NZ_KE332517.1"/>
</dbReference>
<dbReference type="SUPFAM" id="SSF53271">
    <property type="entry name" value="PRTase-like"/>
    <property type="match status" value="1"/>
</dbReference>
<gene>
    <name evidence="2" type="ORF">HMPREF9195_00359</name>
</gene>
<dbReference type="InterPro" id="IPR029057">
    <property type="entry name" value="PRTase-like"/>
</dbReference>
<dbReference type="PANTHER" id="PTHR47505:SF1">
    <property type="entry name" value="DNA UTILIZATION PROTEIN YHGH"/>
    <property type="match status" value="1"/>
</dbReference>
<dbReference type="InterPro" id="IPR051910">
    <property type="entry name" value="ComF/GntX_DNA_util-trans"/>
</dbReference>
<protein>
    <submittedName>
        <fullName evidence="2">ComF family protein</fullName>
    </submittedName>
</protein>
<comment type="caution">
    <text evidence="2">The sequence shown here is derived from an EMBL/GenBank/DDBJ whole genome shotgun (WGS) entry which is preliminary data.</text>
</comment>
<evidence type="ECO:0000313" key="3">
    <source>
        <dbReference type="Proteomes" id="UP000014634"/>
    </source>
</evidence>
<evidence type="ECO:0000313" key="2">
    <source>
        <dbReference type="EMBL" id="EPF29656.1"/>
    </source>
</evidence>
<sequence length="260" mass="29501">MKRILFLHHAKNIARKCYSGLLCPQTCILCRNINETGLPLCNHCIQTEFTPYIIGFTDSAQSQKAEPRCRQCGKILISEHEYCTRCRPADDGTTEKPKPTCDRIFTLFPYIGLGQKLLPVWKNNNIRSFSTVFAPLIHSFLTQHPELMSIPLVPVPPRPKKLQEKGWDQIEDLVKDLSVYSDMAIYRCLKRQDGIPQKKLSKTDRAVNLQGKIRLAAKTVPDKLMLLDDVMTTGATLEACARVLKNAGCREVYGLCLFFD</sequence>
<dbReference type="PANTHER" id="PTHR47505">
    <property type="entry name" value="DNA UTILIZATION PROTEIN YHGH"/>
    <property type="match status" value="1"/>
</dbReference>
<dbReference type="CDD" id="cd06223">
    <property type="entry name" value="PRTases_typeI"/>
    <property type="match status" value="1"/>
</dbReference>
<accession>A0AA87NRY9</accession>
<dbReference type="Proteomes" id="UP000014634">
    <property type="component" value="Unassembled WGS sequence"/>
</dbReference>
<proteinExistence type="inferred from homology"/>